<name>A0A0N5BT50_STREA</name>
<dbReference type="Gene3D" id="1.20.1280.50">
    <property type="match status" value="1"/>
</dbReference>
<organism evidence="2 3">
    <name type="scientific">Strongyloides papillosus</name>
    <name type="common">Intestinal threadworm</name>
    <dbReference type="NCBI Taxonomy" id="174720"/>
    <lineage>
        <taxon>Eukaryota</taxon>
        <taxon>Metazoa</taxon>
        <taxon>Ecdysozoa</taxon>
        <taxon>Nematoda</taxon>
        <taxon>Chromadorea</taxon>
        <taxon>Rhabditida</taxon>
        <taxon>Tylenchina</taxon>
        <taxon>Panagrolaimomorpha</taxon>
        <taxon>Strongyloidoidea</taxon>
        <taxon>Strongyloididae</taxon>
        <taxon>Strongyloides</taxon>
    </lineage>
</organism>
<reference evidence="3" key="1">
    <citation type="submission" date="2017-02" db="UniProtKB">
        <authorList>
            <consortium name="WormBaseParasite"/>
        </authorList>
    </citation>
    <scope>IDENTIFICATION</scope>
</reference>
<evidence type="ECO:0000313" key="2">
    <source>
        <dbReference type="Proteomes" id="UP000046392"/>
    </source>
</evidence>
<dbReference type="InterPro" id="IPR001810">
    <property type="entry name" value="F-box_dom"/>
</dbReference>
<evidence type="ECO:0000313" key="3">
    <source>
        <dbReference type="WBParaSite" id="SPAL_0000904100.1"/>
    </source>
</evidence>
<dbReference type="InterPro" id="IPR036047">
    <property type="entry name" value="F-box-like_dom_sf"/>
</dbReference>
<dbReference type="SMART" id="SM00256">
    <property type="entry name" value="FBOX"/>
    <property type="match status" value="1"/>
</dbReference>
<proteinExistence type="predicted"/>
<dbReference type="InterPro" id="IPR032675">
    <property type="entry name" value="LRR_dom_sf"/>
</dbReference>
<evidence type="ECO:0000259" key="1">
    <source>
        <dbReference type="PROSITE" id="PS50181"/>
    </source>
</evidence>
<dbReference type="Pfam" id="PF12937">
    <property type="entry name" value="F-box-like"/>
    <property type="match status" value="1"/>
</dbReference>
<accession>A0A0N5BT50</accession>
<dbReference type="PROSITE" id="PS50181">
    <property type="entry name" value="FBOX"/>
    <property type="match status" value="1"/>
</dbReference>
<sequence length="359" mass="42408">MDSISGEKSTEEQNNIFALPDALLVRIFSELSWKDVLNARLVSRSFCNFIHENYHQLNRKEVYGAQVSYEKEDERHPFHLDLGFYDEEDEYLPEFPSPSYNKKIKFQTEGELSRFIKMFDIRSLAYFDVLVDDDDLDIFEIVSRFFQNGTKIHYFVACKLAEKHFNSFRTFINKLSSIKEPSIDHICSPSTEPKDILSDLSLASFDTIESFKIFECHETRILSIDMVTDLFRKNPNLTHLDIGSMNIEFLKSVFKEFFTMEQPRNMRCRSGYNPITLRLRYGGEFEHFIDTLRQNLSELENVWEQRGNPAPSRHAMFVSATDCKYCLQNKHQISRYAILWKVGLNCQEWDYRFIAHDPY</sequence>
<dbReference type="Gene3D" id="3.80.10.10">
    <property type="entry name" value="Ribonuclease Inhibitor"/>
    <property type="match status" value="1"/>
</dbReference>
<dbReference type="WBParaSite" id="SPAL_0000904100.1">
    <property type="protein sequence ID" value="SPAL_0000904100.1"/>
    <property type="gene ID" value="SPAL_0000904100"/>
</dbReference>
<feature type="domain" description="F-box" evidence="1">
    <location>
        <begin position="13"/>
        <end position="57"/>
    </location>
</feature>
<protein>
    <submittedName>
        <fullName evidence="3">F-box domain-containing protein</fullName>
    </submittedName>
</protein>
<dbReference type="Proteomes" id="UP000046392">
    <property type="component" value="Unplaced"/>
</dbReference>
<keyword evidence="2" id="KW-1185">Reference proteome</keyword>
<dbReference type="SUPFAM" id="SSF81383">
    <property type="entry name" value="F-box domain"/>
    <property type="match status" value="1"/>
</dbReference>
<dbReference type="AlphaFoldDB" id="A0A0N5BT50"/>